<dbReference type="STRING" id="2094558.A0A314XZJ8"/>
<dbReference type="InterPro" id="IPR055241">
    <property type="entry name" value="Armadillo_rpt_dom"/>
</dbReference>
<keyword evidence="1" id="KW-1133">Transmembrane helix</keyword>
<accession>A0A314XZJ8</accession>
<reference evidence="3 4" key="1">
    <citation type="submission" date="2018-02" db="EMBL/GenBank/DDBJ databases">
        <title>Draft genome of wild Prunus yedoensis var. nudiflora.</title>
        <authorList>
            <person name="Baek S."/>
            <person name="Kim J.-H."/>
            <person name="Choi K."/>
            <person name="Kim G.-B."/>
            <person name="Cho A."/>
            <person name="Jang H."/>
            <person name="Shin C.-H."/>
            <person name="Yu H.-J."/>
            <person name="Mun J.-H."/>
        </authorList>
    </citation>
    <scope>NUCLEOTIDE SEQUENCE [LARGE SCALE GENOMIC DNA]</scope>
    <source>
        <strain evidence="4">cv. Jeju island</strain>
        <tissue evidence="3">Leaf</tissue>
    </source>
</reference>
<sequence>MAFASATCFSSQLQVLLPRGPSKSLPFVFPSCNTRRVTITFRPLSRTLRAPRPFCVLSAAAKSNSGSNSSVNKTSKEEEEAVEEVEEDLPWIQEKALDLVEFTGSVSQAIPGPRVGTSSLPWILALPLAYAGLTFVVAFVKTVKKFSSPRQKRKRLVNKNAMLCKSIDDLFHSGADQPKPDALNQLVQKTGFGMEDILRKYIRYTLNEKPFNPDVVSNLIQLRKASMFDDSQVAEILNEISRRIVRDKGPVVMDISGYTERGFKRKLAVQALFGKVFYLSELPEFCSRDSSLIVKEIFGVTDEDADKLRIHTISEAGDMDSLEKMVDASDSDESG</sequence>
<dbReference type="OrthoDB" id="1716611at2759"/>
<evidence type="ECO:0000256" key="1">
    <source>
        <dbReference type="SAM" id="Phobius"/>
    </source>
</evidence>
<dbReference type="EMBL" id="PJQY01001901">
    <property type="protein sequence ID" value="PQP98386.1"/>
    <property type="molecule type" value="Genomic_DNA"/>
</dbReference>
<dbReference type="PANTHER" id="PTHR36793">
    <property type="entry name" value="RIBOSOMAL RNA SMALL SUBUNIT METHYLTRANSFERASE J"/>
    <property type="match status" value="1"/>
</dbReference>
<keyword evidence="4" id="KW-1185">Reference proteome</keyword>
<organism evidence="3 4">
    <name type="scientific">Prunus yedoensis var. nudiflora</name>
    <dbReference type="NCBI Taxonomy" id="2094558"/>
    <lineage>
        <taxon>Eukaryota</taxon>
        <taxon>Viridiplantae</taxon>
        <taxon>Streptophyta</taxon>
        <taxon>Embryophyta</taxon>
        <taxon>Tracheophyta</taxon>
        <taxon>Spermatophyta</taxon>
        <taxon>Magnoliopsida</taxon>
        <taxon>eudicotyledons</taxon>
        <taxon>Gunneridae</taxon>
        <taxon>Pentapetalae</taxon>
        <taxon>rosids</taxon>
        <taxon>fabids</taxon>
        <taxon>Rosales</taxon>
        <taxon>Rosaceae</taxon>
        <taxon>Amygdaloideae</taxon>
        <taxon>Amygdaleae</taxon>
        <taxon>Prunus</taxon>
    </lineage>
</organism>
<dbReference type="Proteomes" id="UP000250321">
    <property type="component" value="Unassembled WGS sequence"/>
</dbReference>
<evidence type="ECO:0000313" key="4">
    <source>
        <dbReference type="Proteomes" id="UP000250321"/>
    </source>
</evidence>
<proteinExistence type="predicted"/>
<feature type="transmembrane region" description="Helical" evidence="1">
    <location>
        <begin position="122"/>
        <end position="143"/>
    </location>
</feature>
<comment type="caution">
    <text evidence="3">The sequence shown here is derived from an EMBL/GenBank/DDBJ whole genome shotgun (WGS) entry which is preliminary data.</text>
</comment>
<gene>
    <name evidence="3" type="ORF">Pyn_18122</name>
</gene>
<feature type="domain" description="Armadillo-like repeats" evidence="2">
    <location>
        <begin position="190"/>
        <end position="281"/>
    </location>
</feature>
<dbReference type="GO" id="GO:0009941">
    <property type="term" value="C:chloroplast envelope"/>
    <property type="evidence" value="ECO:0007669"/>
    <property type="project" value="TreeGrafter"/>
</dbReference>
<dbReference type="Pfam" id="PF22915">
    <property type="entry name" value="ARMH5"/>
    <property type="match status" value="1"/>
</dbReference>
<evidence type="ECO:0000313" key="3">
    <source>
        <dbReference type="EMBL" id="PQP98386.1"/>
    </source>
</evidence>
<dbReference type="AlphaFoldDB" id="A0A314XZJ8"/>
<keyword evidence="1" id="KW-0812">Transmembrane</keyword>
<name>A0A314XZJ8_PRUYE</name>
<evidence type="ECO:0000259" key="2">
    <source>
        <dbReference type="Pfam" id="PF22915"/>
    </source>
</evidence>
<protein>
    <recommendedName>
        <fullName evidence="2">Armadillo-like repeats domain-containing protein</fullName>
    </recommendedName>
</protein>
<dbReference type="PANTHER" id="PTHR36793:SF1">
    <property type="entry name" value="RIBOSOMAL RNA SMALL SUBUNIT METHYLTRANSFERASE J"/>
    <property type="match status" value="1"/>
</dbReference>
<dbReference type="GO" id="GO:0009535">
    <property type="term" value="C:chloroplast thylakoid membrane"/>
    <property type="evidence" value="ECO:0007669"/>
    <property type="project" value="TreeGrafter"/>
</dbReference>
<keyword evidence="1" id="KW-0472">Membrane</keyword>